<keyword evidence="2" id="KW-1185">Reference proteome</keyword>
<dbReference type="GeneID" id="111105387"/>
<dbReference type="Proteomes" id="UP000694844">
    <property type="component" value="Chromosome 7"/>
</dbReference>
<gene>
    <name evidence="3" type="primary">LOC111105387</name>
</gene>
<evidence type="ECO:0000256" key="1">
    <source>
        <dbReference type="SAM" id="MobiDB-lite"/>
    </source>
</evidence>
<proteinExistence type="predicted"/>
<dbReference type="KEGG" id="cvn:111105387"/>
<dbReference type="InterPro" id="IPR011333">
    <property type="entry name" value="SKP1/BTB/POZ_sf"/>
</dbReference>
<evidence type="ECO:0000313" key="3">
    <source>
        <dbReference type="RefSeq" id="XP_022295371.1"/>
    </source>
</evidence>
<organism evidence="2 3">
    <name type="scientific">Crassostrea virginica</name>
    <name type="common">Eastern oyster</name>
    <dbReference type="NCBI Taxonomy" id="6565"/>
    <lineage>
        <taxon>Eukaryota</taxon>
        <taxon>Metazoa</taxon>
        <taxon>Spiralia</taxon>
        <taxon>Lophotrochozoa</taxon>
        <taxon>Mollusca</taxon>
        <taxon>Bivalvia</taxon>
        <taxon>Autobranchia</taxon>
        <taxon>Pteriomorphia</taxon>
        <taxon>Ostreida</taxon>
        <taxon>Ostreoidea</taxon>
        <taxon>Ostreidae</taxon>
        <taxon>Crassostrea</taxon>
    </lineage>
</organism>
<feature type="region of interest" description="Disordered" evidence="1">
    <location>
        <begin position="1"/>
        <end position="31"/>
    </location>
</feature>
<sequence length="207" mass="22559">MGNAQPLQKIPSLMSLKLNPPKNLPPSTAESSVITLNHVEPVSSGHIIATSKSETAPTSTIRNSQQKSTNPSITLKNDLALSSSSSSSLESVKSKPDSVYEKTTVVSHPNTKNQISIKTDVLINEIQEYNIYEISPTIQSYEPTYKMELKVKELIARQGEVLMLNIGGSRFQTTNSTLREDPLSLLAALATANPLSNEIFITFGLYP</sequence>
<dbReference type="AlphaFoldDB" id="A0A8B8AW91"/>
<name>A0A8B8AW91_CRAVI</name>
<dbReference type="SUPFAM" id="SSF54695">
    <property type="entry name" value="POZ domain"/>
    <property type="match status" value="1"/>
</dbReference>
<dbReference type="RefSeq" id="XP_022295371.1">
    <property type="nucleotide sequence ID" value="XM_022439663.1"/>
</dbReference>
<protein>
    <submittedName>
        <fullName evidence="3">Uncharacterized protein LOC111105387</fullName>
    </submittedName>
</protein>
<evidence type="ECO:0000313" key="2">
    <source>
        <dbReference type="Proteomes" id="UP000694844"/>
    </source>
</evidence>
<feature type="region of interest" description="Disordered" evidence="1">
    <location>
        <begin position="48"/>
        <end position="72"/>
    </location>
</feature>
<dbReference type="Gene3D" id="3.30.710.10">
    <property type="entry name" value="Potassium Channel Kv1.1, Chain A"/>
    <property type="match status" value="1"/>
</dbReference>
<accession>A0A8B8AW91</accession>
<feature type="compositionally biased region" description="Polar residues" evidence="1">
    <location>
        <begin position="50"/>
        <end position="72"/>
    </location>
</feature>
<reference evidence="3" key="1">
    <citation type="submission" date="2025-08" db="UniProtKB">
        <authorList>
            <consortium name="RefSeq"/>
        </authorList>
    </citation>
    <scope>IDENTIFICATION</scope>
    <source>
        <tissue evidence="3">Whole sample</tissue>
    </source>
</reference>